<feature type="compositionally biased region" description="Low complexity" evidence="1">
    <location>
        <begin position="599"/>
        <end position="620"/>
    </location>
</feature>
<feature type="compositionally biased region" description="Basic residues" evidence="1">
    <location>
        <begin position="580"/>
        <end position="592"/>
    </location>
</feature>
<feature type="compositionally biased region" description="Low complexity" evidence="1">
    <location>
        <begin position="268"/>
        <end position="285"/>
    </location>
</feature>
<feature type="compositionally biased region" description="Low complexity" evidence="1">
    <location>
        <begin position="539"/>
        <end position="567"/>
    </location>
</feature>
<comment type="caution">
    <text evidence="2">The sequence shown here is derived from an EMBL/GenBank/DDBJ whole genome shotgun (WGS) entry which is preliminary data.</text>
</comment>
<feature type="compositionally biased region" description="Pro residues" evidence="1">
    <location>
        <begin position="54"/>
        <end position="74"/>
    </location>
</feature>
<reference evidence="3" key="1">
    <citation type="submission" date="2023-07" db="EMBL/GenBank/DDBJ databases">
        <title>30 novel species of actinomycetes from the DSMZ collection.</title>
        <authorList>
            <person name="Nouioui I."/>
        </authorList>
    </citation>
    <scope>NUCLEOTIDE SEQUENCE [LARGE SCALE GENOMIC DNA]</scope>
    <source>
        <strain evidence="3">DSM 45834</strain>
    </source>
</reference>
<organism evidence="2 3">
    <name type="scientific">Pseudonocardia charpentierae</name>
    <dbReference type="NCBI Taxonomy" id="3075545"/>
    <lineage>
        <taxon>Bacteria</taxon>
        <taxon>Bacillati</taxon>
        <taxon>Actinomycetota</taxon>
        <taxon>Actinomycetes</taxon>
        <taxon>Pseudonocardiales</taxon>
        <taxon>Pseudonocardiaceae</taxon>
        <taxon>Pseudonocardia</taxon>
    </lineage>
</organism>
<proteinExistence type="predicted"/>
<feature type="compositionally biased region" description="Pro residues" evidence="1">
    <location>
        <begin position="640"/>
        <end position="650"/>
    </location>
</feature>
<feature type="compositionally biased region" description="Low complexity" evidence="1">
    <location>
        <begin position="469"/>
        <end position="478"/>
    </location>
</feature>
<protein>
    <submittedName>
        <fullName evidence="2">Uncharacterized protein</fullName>
    </submittedName>
</protein>
<gene>
    <name evidence="2" type="ORF">RM445_26885</name>
</gene>
<evidence type="ECO:0000313" key="3">
    <source>
        <dbReference type="Proteomes" id="UP001183202"/>
    </source>
</evidence>
<feature type="region of interest" description="Disordered" evidence="1">
    <location>
        <begin position="468"/>
        <end position="699"/>
    </location>
</feature>
<feature type="compositionally biased region" description="Basic and acidic residues" evidence="1">
    <location>
        <begin position="660"/>
        <end position="673"/>
    </location>
</feature>
<sequence>MARSGARAQPVAHSAAPPRRRPPAGRSAPDAVSSLQADAGNRAVDDHLQGVAPPAKPPISPAKPPTPPAKPSAPTPGATSAAPSNLRAFRVATDRVLDADELLFAFVKQCYHLTDDAEIARRIREGVWRWDVLPPPVTDADVARGYVRVFVDPARLPTIDVAPPPALGAAPSIEPATDAAPAEDVLATVLPRRPQSPLDPVRTAVKRELGTAEGVALEAANIVDTIAWAVEGIMEEPTPYGAARRAVPPAGAADAGPTSGWEGVDGTGPAVGDAAQPADAAPSPAYAPVTDAAARAVTGWADAIEQFLDTTVFVGMAPETGLLTDREIAQLETAIAVQLGLAFVGVEEVQLALRAVAVVGILKQVLPEIDRHPDDFSTRAEFWRGVAQGVVFLLGLNGASAARKIVTMVIDLGVHLWGTGAAVQKLRADYATVHGPNREAVLAHDLHEVLTLVAGAVIAAITHGHGLRGAKAPKAGAPQPAPETPAGPKPVTPEVPAAPKAVTSEVSTAPKAVTSEVSTAPKAVTSEVSTAPKAVTPEAPAAPKSVAPTASPAPKAPAAPSALQAAALEGPREPPTPKPVKPKPPKSPKPKSPKPPETGPTEPSTYESDALAAALTAELADVPEGTGPVTGQQLGSRDPGPLPKRPPPKAVDPETAQRSAEAEQRMATRRRQDAVTALADDPALQEAVRSSTPSTGGRSVLADLAADHPARLRELWADWRAKTAERASKGRPPGSFEEYVRLRMDSNDKPELGEYTDAFARGQREIMITAPSGANRSGIDLVAYDKVTDRIKLLDDKEYAAPVGEVPALQENLVKRNPGRKDPRSNLDRAVDDARRAAAVPGAPPEIGQVVVPRIEAARTAVDDHVAAWRAGHPDGDLADPALQAEIGTILAQHGVYRVVTTSLRQDPARITGGLRGQGFTTE</sequence>
<evidence type="ECO:0000313" key="2">
    <source>
        <dbReference type="EMBL" id="MDT0353144.1"/>
    </source>
</evidence>
<accession>A0ABU2NIU2</accession>
<feature type="region of interest" description="Disordered" evidence="1">
    <location>
        <begin position="1"/>
        <end position="82"/>
    </location>
</feature>
<dbReference type="EMBL" id="JAVREJ010000026">
    <property type="protein sequence ID" value="MDT0353144.1"/>
    <property type="molecule type" value="Genomic_DNA"/>
</dbReference>
<feature type="region of interest" description="Disordered" evidence="1">
    <location>
        <begin position="246"/>
        <end position="285"/>
    </location>
</feature>
<dbReference type="Proteomes" id="UP001183202">
    <property type="component" value="Unassembled WGS sequence"/>
</dbReference>
<keyword evidence="3" id="KW-1185">Reference proteome</keyword>
<feature type="compositionally biased region" description="Polar residues" evidence="1">
    <location>
        <begin position="688"/>
        <end position="697"/>
    </location>
</feature>
<name>A0ABU2NIU2_9PSEU</name>
<feature type="compositionally biased region" description="Low complexity" evidence="1">
    <location>
        <begin position="246"/>
        <end position="257"/>
    </location>
</feature>
<dbReference type="RefSeq" id="WP_311559659.1">
    <property type="nucleotide sequence ID" value="NZ_JAVREJ010000026.1"/>
</dbReference>
<feature type="compositionally biased region" description="Pro residues" evidence="1">
    <location>
        <begin position="479"/>
        <end position="493"/>
    </location>
</feature>
<evidence type="ECO:0000256" key="1">
    <source>
        <dbReference type="SAM" id="MobiDB-lite"/>
    </source>
</evidence>